<name>A0ABX2R271_9PSED</name>
<dbReference type="EMBL" id="JACARY010000051">
    <property type="protein sequence ID" value="NWD97189.1"/>
    <property type="molecule type" value="Genomic_DNA"/>
</dbReference>
<comment type="caution">
    <text evidence="1">The sequence shown here is derived from an EMBL/GenBank/DDBJ whole genome shotgun (WGS) entry which is preliminary data.</text>
</comment>
<reference evidence="1 2" key="1">
    <citation type="submission" date="2020-04" db="EMBL/GenBank/DDBJ databases">
        <title>Molecular characterization of pseudomonads from Agaricus bisporus reveal novel blotch 2 pathogens in Western Europe.</title>
        <authorList>
            <person name="Taparia T."/>
            <person name="Krijger M."/>
            <person name="Haynes E."/>
            <person name="Elpinstone J.G."/>
            <person name="Noble R."/>
            <person name="Van Der Wolf J."/>
        </authorList>
    </citation>
    <scope>NUCLEOTIDE SEQUENCE [LARGE SCALE GENOMIC DNA]</scope>
    <source>
        <strain evidence="1 2">P7774</strain>
    </source>
</reference>
<dbReference type="Proteomes" id="UP000572863">
    <property type="component" value="Unassembled WGS sequence"/>
</dbReference>
<sequence>MSACILESRGVRGKGENVEGLFMKCDVGASLLAKKVNDNASLLNAGVVMAFFASKLAPTKS</sequence>
<accession>A0ABX2R271</accession>
<dbReference type="RefSeq" id="WP_177051952.1">
    <property type="nucleotide sequence ID" value="NZ_JACAQM010000006.1"/>
</dbReference>
<protein>
    <submittedName>
        <fullName evidence="1">Uncharacterized protein</fullName>
    </submittedName>
</protein>
<organism evidence="1 2">
    <name type="scientific">Pseudomonas reactans</name>
    <dbReference type="NCBI Taxonomy" id="117680"/>
    <lineage>
        <taxon>Bacteria</taxon>
        <taxon>Pseudomonadati</taxon>
        <taxon>Pseudomonadota</taxon>
        <taxon>Gammaproteobacteria</taxon>
        <taxon>Pseudomonadales</taxon>
        <taxon>Pseudomonadaceae</taxon>
        <taxon>Pseudomonas</taxon>
    </lineage>
</organism>
<keyword evidence="2" id="KW-1185">Reference proteome</keyword>
<proteinExistence type="predicted"/>
<evidence type="ECO:0000313" key="1">
    <source>
        <dbReference type="EMBL" id="NWD97189.1"/>
    </source>
</evidence>
<evidence type="ECO:0000313" key="2">
    <source>
        <dbReference type="Proteomes" id="UP000572863"/>
    </source>
</evidence>
<gene>
    <name evidence="1" type="ORF">HX871_22425</name>
</gene>